<evidence type="ECO:0000313" key="3">
    <source>
        <dbReference type="EMBL" id="EOD69845.1"/>
    </source>
</evidence>
<dbReference type="Proteomes" id="UP000014139">
    <property type="component" value="Unassembled WGS sequence"/>
</dbReference>
<proteinExistence type="predicted"/>
<keyword evidence="2" id="KW-0812">Transmembrane</keyword>
<feature type="transmembrane region" description="Helical" evidence="2">
    <location>
        <begin position="73"/>
        <end position="92"/>
    </location>
</feature>
<evidence type="ECO:0000256" key="2">
    <source>
        <dbReference type="SAM" id="Phobius"/>
    </source>
</evidence>
<feature type="transmembrane region" description="Helical" evidence="2">
    <location>
        <begin position="115"/>
        <end position="137"/>
    </location>
</feature>
<gene>
    <name evidence="3" type="ORF">H480_04122</name>
</gene>
<evidence type="ECO:0000256" key="1">
    <source>
        <dbReference type="SAM" id="MobiDB-lite"/>
    </source>
</evidence>
<dbReference type="PATRIC" id="fig|1292037.4.peg.805"/>
<dbReference type="EMBL" id="AOUO01000040">
    <property type="protein sequence ID" value="EOD69845.1"/>
    <property type="molecule type" value="Genomic_DNA"/>
</dbReference>
<name>R1I1Z8_9PSEU</name>
<accession>R1I1Z8</accession>
<feature type="transmembrane region" description="Helical" evidence="2">
    <location>
        <begin position="49"/>
        <end position="66"/>
    </location>
</feature>
<feature type="region of interest" description="Disordered" evidence="1">
    <location>
        <begin position="1"/>
        <end position="22"/>
    </location>
</feature>
<organism evidence="3 4">
    <name type="scientific">Amycolatopsis vancoresmycina DSM 44592</name>
    <dbReference type="NCBI Taxonomy" id="1292037"/>
    <lineage>
        <taxon>Bacteria</taxon>
        <taxon>Bacillati</taxon>
        <taxon>Actinomycetota</taxon>
        <taxon>Actinomycetes</taxon>
        <taxon>Pseudonocardiales</taxon>
        <taxon>Pseudonocardiaceae</taxon>
        <taxon>Amycolatopsis</taxon>
    </lineage>
</organism>
<dbReference type="RefSeq" id="WP_003059290.1">
    <property type="nucleotide sequence ID" value="NZ_AOUO01000040.1"/>
</dbReference>
<keyword evidence="4" id="KW-1185">Reference proteome</keyword>
<dbReference type="AlphaFoldDB" id="R1I1Z8"/>
<sequence>MDTQSLTGQAPGRSTTATAPGTATRSRTWVRVLAVAAAGVVLDWGGNQLGWWWVTVLTGVAAALLLRGRALAVVTLAVPLLSWGGELVWRWTTTDTTRISRVTIGLAGVGDDAAWLGYVLTLAYAVLLCAAGVWVAAAARQLVRAARDGRRNPIEQKEAVTDA</sequence>
<reference evidence="3 4" key="1">
    <citation type="submission" date="2013-02" db="EMBL/GenBank/DDBJ databases">
        <title>Draft genome sequence of Amycolatopsis vancoresmycina strain DSM 44592T.</title>
        <authorList>
            <person name="Kumar S."/>
            <person name="Kaur N."/>
            <person name="Kaur C."/>
            <person name="Raghava G.P.S."/>
            <person name="Mayilraj S."/>
        </authorList>
    </citation>
    <scope>NUCLEOTIDE SEQUENCE [LARGE SCALE GENOMIC DNA]</scope>
    <source>
        <strain evidence="3 4">DSM 44592</strain>
    </source>
</reference>
<protein>
    <submittedName>
        <fullName evidence="3">Uncharacterized protein</fullName>
    </submittedName>
</protein>
<keyword evidence="2" id="KW-0472">Membrane</keyword>
<keyword evidence="2" id="KW-1133">Transmembrane helix</keyword>
<comment type="caution">
    <text evidence="3">The sequence shown here is derived from an EMBL/GenBank/DDBJ whole genome shotgun (WGS) entry which is preliminary data.</text>
</comment>
<evidence type="ECO:0000313" key="4">
    <source>
        <dbReference type="Proteomes" id="UP000014139"/>
    </source>
</evidence>